<dbReference type="Proteomes" id="UP000856143">
    <property type="component" value="Unassembled WGS sequence"/>
</dbReference>
<dbReference type="InterPro" id="IPR020269">
    <property type="entry name" value="Phage_Mu_Releasin"/>
</dbReference>
<organism evidence="2 3">
    <name type="scientific">Klebsiella oxytoca</name>
    <dbReference type="NCBI Taxonomy" id="571"/>
    <lineage>
        <taxon>Bacteria</taxon>
        <taxon>Pseudomonadati</taxon>
        <taxon>Pseudomonadota</taxon>
        <taxon>Gammaproteobacteria</taxon>
        <taxon>Enterobacterales</taxon>
        <taxon>Enterobacteriaceae</taxon>
        <taxon>Klebsiella/Raoultella group</taxon>
        <taxon>Klebsiella</taxon>
    </lineage>
</organism>
<protein>
    <submittedName>
        <fullName evidence="2">DUF2730 family protein</fullName>
    </submittedName>
</protein>
<name>A0AAN5LB33_KLEOX</name>
<gene>
    <name evidence="2" type="ORF">I8Y21_004425</name>
</gene>
<accession>A0AAN5LB33</accession>
<dbReference type="AlphaFoldDB" id="A0AAN5LB33"/>
<sequence>MTINDLRFDWAFLQWVVMAVVGVYTWLIGRQSASQRELLELRTRLTALESHIASMPTQTQITELISKLSHSEAQLSGMTEQFSAITRRLETINNFLLQNK</sequence>
<dbReference type="EMBL" id="DACSEO010000070">
    <property type="protein sequence ID" value="HAT1683670.1"/>
    <property type="molecule type" value="Genomic_DNA"/>
</dbReference>
<reference evidence="2" key="1">
    <citation type="journal article" date="2018" name="Genome Biol.">
        <title>SKESA: strategic k-mer extension for scrupulous assemblies.</title>
        <authorList>
            <person name="Souvorov A."/>
            <person name="Agarwala R."/>
            <person name="Lipman D.J."/>
        </authorList>
    </citation>
    <scope>NUCLEOTIDE SEQUENCE</scope>
    <source>
        <strain evidence="2">R404</strain>
    </source>
</reference>
<comment type="caution">
    <text evidence="2">The sequence shown here is derived from an EMBL/GenBank/DDBJ whole genome shotgun (WGS) entry which is preliminary data.</text>
</comment>
<keyword evidence="1" id="KW-0812">Transmembrane</keyword>
<evidence type="ECO:0000256" key="1">
    <source>
        <dbReference type="SAM" id="Phobius"/>
    </source>
</evidence>
<dbReference type="Pfam" id="PF10805">
    <property type="entry name" value="DUF2730"/>
    <property type="match status" value="1"/>
</dbReference>
<evidence type="ECO:0000313" key="2">
    <source>
        <dbReference type="EMBL" id="HAT1683670.1"/>
    </source>
</evidence>
<proteinExistence type="predicted"/>
<reference evidence="2" key="2">
    <citation type="submission" date="2020-11" db="EMBL/GenBank/DDBJ databases">
        <authorList>
            <consortium name="NCBI Pathogen Detection Project"/>
        </authorList>
    </citation>
    <scope>NUCLEOTIDE SEQUENCE</scope>
    <source>
        <strain evidence="2">R404</strain>
    </source>
</reference>
<dbReference type="Gene3D" id="1.20.5.340">
    <property type="match status" value="1"/>
</dbReference>
<keyword evidence="1" id="KW-1133">Transmembrane helix</keyword>
<feature type="transmembrane region" description="Helical" evidence="1">
    <location>
        <begin position="12"/>
        <end position="29"/>
    </location>
</feature>
<keyword evidence="1" id="KW-0472">Membrane</keyword>
<evidence type="ECO:0000313" key="3">
    <source>
        <dbReference type="Proteomes" id="UP000856143"/>
    </source>
</evidence>